<proteinExistence type="predicted"/>
<dbReference type="AlphaFoldDB" id="A0A0C4Y046"/>
<gene>
    <name evidence="1" type="ORF">RR42_m0785</name>
</gene>
<name>A0A0C4Y046_9BURK</name>
<reference evidence="1 2" key="1">
    <citation type="journal article" date="2015" name="Genome Announc.">
        <title>Complete Genome Sequence of Cupriavidus basilensis 4G11, Isolated from the Oak Ridge Field Research Center Site.</title>
        <authorList>
            <person name="Ray J."/>
            <person name="Waters R.J."/>
            <person name="Skerker J.M."/>
            <person name="Kuehl J.V."/>
            <person name="Price M.N."/>
            <person name="Huang J."/>
            <person name="Chakraborty R."/>
            <person name="Arkin A.P."/>
            <person name="Deutschbauer A."/>
        </authorList>
    </citation>
    <scope>NUCLEOTIDE SEQUENCE [LARGE SCALE GENOMIC DNA]</scope>
    <source>
        <strain evidence="1">4G11</strain>
    </source>
</reference>
<evidence type="ECO:0000313" key="1">
    <source>
        <dbReference type="EMBL" id="AJG18197.1"/>
    </source>
</evidence>
<dbReference type="KEGG" id="cbw:RR42_m0785"/>
<accession>A0A0C4Y046</accession>
<keyword evidence="2" id="KW-1185">Reference proteome</keyword>
<organism evidence="1 2">
    <name type="scientific">Cupriavidus basilensis</name>
    <dbReference type="NCBI Taxonomy" id="68895"/>
    <lineage>
        <taxon>Bacteria</taxon>
        <taxon>Pseudomonadati</taxon>
        <taxon>Pseudomonadota</taxon>
        <taxon>Betaproteobacteria</taxon>
        <taxon>Burkholderiales</taxon>
        <taxon>Burkholderiaceae</taxon>
        <taxon>Cupriavidus</taxon>
    </lineage>
</organism>
<protein>
    <submittedName>
        <fullName evidence="1">Uncharacterized protein</fullName>
    </submittedName>
</protein>
<evidence type="ECO:0000313" key="2">
    <source>
        <dbReference type="Proteomes" id="UP000031843"/>
    </source>
</evidence>
<dbReference type="Proteomes" id="UP000031843">
    <property type="component" value="Chromosome main"/>
</dbReference>
<sequence>MASIGDVSFGTMTLARALRQVTPAADPPMLRVVKHDAGW</sequence>
<dbReference type="EMBL" id="CP010536">
    <property type="protein sequence ID" value="AJG18197.1"/>
    <property type="molecule type" value="Genomic_DNA"/>
</dbReference>